<reference evidence="3" key="1">
    <citation type="journal article" date="2019" name="Int. J. Syst. Evol. Microbiol.">
        <title>The Global Catalogue of Microorganisms (GCM) 10K type strain sequencing project: providing services to taxonomists for standard genome sequencing and annotation.</title>
        <authorList>
            <consortium name="The Broad Institute Genomics Platform"/>
            <consortium name="The Broad Institute Genome Sequencing Center for Infectious Disease"/>
            <person name="Wu L."/>
            <person name="Ma J."/>
        </authorList>
    </citation>
    <scope>NUCLEOTIDE SEQUENCE [LARGE SCALE GENOMIC DNA]</scope>
    <source>
        <strain evidence="3">JCM 6835</strain>
    </source>
</reference>
<proteinExistence type="predicted"/>
<keyword evidence="1" id="KW-1133">Transmembrane helix</keyword>
<feature type="transmembrane region" description="Helical" evidence="1">
    <location>
        <begin position="50"/>
        <end position="74"/>
    </location>
</feature>
<organism evidence="2 3">
    <name type="scientific">Nonomuraea recticatena</name>
    <dbReference type="NCBI Taxonomy" id="46178"/>
    <lineage>
        <taxon>Bacteria</taxon>
        <taxon>Bacillati</taxon>
        <taxon>Actinomycetota</taxon>
        <taxon>Actinomycetes</taxon>
        <taxon>Streptosporangiales</taxon>
        <taxon>Streptosporangiaceae</taxon>
        <taxon>Nonomuraea</taxon>
    </lineage>
</organism>
<accession>A0ABP6E2C1</accession>
<feature type="transmembrane region" description="Helical" evidence="1">
    <location>
        <begin position="125"/>
        <end position="147"/>
    </location>
</feature>
<keyword evidence="3" id="KW-1185">Reference proteome</keyword>
<protein>
    <submittedName>
        <fullName evidence="2">Uncharacterized protein</fullName>
    </submittedName>
</protein>
<evidence type="ECO:0000256" key="1">
    <source>
        <dbReference type="SAM" id="Phobius"/>
    </source>
</evidence>
<keyword evidence="1" id="KW-0472">Membrane</keyword>
<gene>
    <name evidence="2" type="ORF">GCM10010412_027050</name>
</gene>
<comment type="caution">
    <text evidence="2">The sequence shown here is derived from an EMBL/GenBank/DDBJ whole genome shotgun (WGS) entry which is preliminary data.</text>
</comment>
<name>A0ABP6E2C1_9ACTN</name>
<evidence type="ECO:0000313" key="3">
    <source>
        <dbReference type="Proteomes" id="UP001501666"/>
    </source>
</evidence>
<feature type="transmembrane region" description="Helical" evidence="1">
    <location>
        <begin position="159"/>
        <end position="176"/>
    </location>
</feature>
<evidence type="ECO:0000313" key="2">
    <source>
        <dbReference type="EMBL" id="GAA2656796.1"/>
    </source>
</evidence>
<keyword evidence="1" id="KW-0812">Transmembrane</keyword>
<feature type="transmembrane region" description="Helical" evidence="1">
    <location>
        <begin position="86"/>
        <end position="105"/>
    </location>
</feature>
<dbReference type="Proteomes" id="UP001501666">
    <property type="component" value="Unassembled WGS sequence"/>
</dbReference>
<dbReference type="EMBL" id="BAAATE010000005">
    <property type="protein sequence ID" value="GAA2656796.1"/>
    <property type="molecule type" value="Genomic_DNA"/>
</dbReference>
<sequence>MLWACALTGAIMAFALPWLFLPEGLGWGAFGFKNCVGNDLSGDIYHLVFPIYYVPPFGYGALPFVALGLLAWLACARWRRPGLGRWIVRALLLPQMFLNAYQPPLFAMDMVLEPSCLEWWGGWQVVWWTVGHDVLELVASTLALLAVRTSAPRLPRGPVVAALVVILALTPAADAMQGGTVTVPDWEECHGAVRQGYSEEDWRFLCEARDSLMDEPGTRMPDGRLFAYGRHLCRLVEKGGRLPDARNGDEFDVARALPANCPALARVNERNQAELKREEEEYYARRRAECAALPRHKPRTKPVRQASTHMSVEFYALDTSEEGFDGGVSEQLGSGDDVMASVPGNLAFQALTEMGLLCVTGESYRRRPPVETKGWKVGAEIGYQSPTGVLEISDGYRGLPDLAAGGPGHYRVRVHQRELPVDYDREEPQAGEEWLIMVYPGREKGPRTYVKGR</sequence>